<sequence>MQHEEPAVVGPFVIQSRLGSGAMGTVHLARSPGGRLVALKVVRSELADDPGFRARFGREVEAVRKVGGAFTAAVIDADPDAERPWLATEFLPGPTLQQAVDGQGPLRPDGLRYVAAGLAEALVAIHRAGVVHRDLKPSNILLTDNGPRVIDFGIARALEDVNLTATGIVVGTPGYLSPEQITGGAIGPASDLFSLGGVLVFAASGQGPFGRGPLSALMHRVVHEEPRVPPLPDDVAGVVRGCLQRRPELRPAPGDVLKALSPVHPVPLPMASTMHLPKPAPTRVDEMPKSSTFADPPAPARLPIEGGSRQVLQGPNTPPKPAPIRPAPVGPSFTTSRTYSILMSLWLLVFTVATSWFSSYSAEMGFGGQALVCWLISLVGLWFLAWRLPFLFGRKVRLVVNADGLTTTRAGRTGFVPWAGVSRIRLVGHSRRVWLVVWLDPARAADLPASPRRFHGGHRVFPVAHGATSRRRLRQIGELRSALTWYAGRLFDENH</sequence>
<comment type="caution">
    <text evidence="9">The sequence shown here is derived from an EMBL/GenBank/DDBJ whole genome shotgun (WGS) entry which is preliminary data.</text>
</comment>
<dbReference type="PROSITE" id="PS00108">
    <property type="entry name" value="PROTEIN_KINASE_ST"/>
    <property type="match status" value="1"/>
</dbReference>
<dbReference type="Proteomes" id="UP000549971">
    <property type="component" value="Unassembled WGS sequence"/>
</dbReference>
<proteinExistence type="predicted"/>
<gene>
    <name evidence="9" type="ORF">HDA39_006464</name>
</gene>
<dbReference type="InterPro" id="IPR011009">
    <property type="entry name" value="Kinase-like_dom_sf"/>
</dbReference>
<dbReference type="PROSITE" id="PS00107">
    <property type="entry name" value="PROTEIN_KINASE_ATP"/>
    <property type="match status" value="1"/>
</dbReference>
<evidence type="ECO:0000313" key="9">
    <source>
        <dbReference type="EMBL" id="MBB5839730.1"/>
    </source>
</evidence>
<evidence type="ECO:0000256" key="2">
    <source>
        <dbReference type="ARBA" id="ARBA00022741"/>
    </source>
</evidence>
<dbReference type="RefSeq" id="WP_184801593.1">
    <property type="nucleotide sequence ID" value="NZ_JACHMY010000001.1"/>
</dbReference>
<keyword evidence="2 5" id="KW-0547">Nucleotide-binding</keyword>
<evidence type="ECO:0000256" key="1">
    <source>
        <dbReference type="ARBA" id="ARBA00022679"/>
    </source>
</evidence>
<keyword evidence="9" id="KW-0723">Serine/threonine-protein kinase</keyword>
<dbReference type="PANTHER" id="PTHR43289">
    <property type="entry name" value="MITOGEN-ACTIVATED PROTEIN KINASE KINASE KINASE 20-RELATED"/>
    <property type="match status" value="1"/>
</dbReference>
<feature type="transmembrane region" description="Helical" evidence="7">
    <location>
        <begin position="341"/>
        <end position="360"/>
    </location>
</feature>
<keyword evidence="4 5" id="KW-0067">ATP-binding</keyword>
<evidence type="ECO:0000259" key="8">
    <source>
        <dbReference type="PROSITE" id="PS50011"/>
    </source>
</evidence>
<evidence type="ECO:0000256" key="7">
    <source>
        <dbReference type="SAM" id="Phobius"/>
    </source>
</evidence>
<dbReference type="InterPro" id="IPR008271">
    <property type="entry name" value="Ser/Thr_kinase_AS"/>
</dbReference>
<dbReference type="GO" id="GO:0004674">
    <property type="term" value="F:protein serine/threonine kinase activity"/>
    <property type="evidence" value="ECO:0007669"/>
    <property type="project" value="UniProtKB-KW"/>
</dbReference>
<dbReference type="Pfam" id="PF00069">
    <property type="entry name" value="Pkinase"/>
    <property type="match status" value="1"/>
</dbReference>
<dbReference type="Gene3D" id="3.30.200.20">
    <property type="entry name" value="Phosphorylase Kinase, domain 1"/>
    <property type="match status" value="1"/>
</dbReference>
<dbReference type="AlphaFoldDB" id="A0A7W9MXU6"/>
<dbReference type="PROSITE" id="PS50011">
    <property type="entry name" value="PROTEIN_KINASE_DOM"/>
    <property type="match status" value="1"/>
</dbReference>
<feature type="transmembrane region" description="Helical" evidence="7">
    <location>
        <begin position="366"/>
        <end position="385"/>
    </location>
</feature>
<feature type="domain" description="Protein kinase" evidence="8">
    <location>
        <begin position="12"/>
        <end position="267"/>
    </location>
</feature>
<dbReference type="GO" id="GO:0005524">
    <property type="term" value="F:ATP binding"/>
    <property type="evidence" value="ECO:0007669"/>
    <property type="project" value="UniProtKB-UniRule"/>
</dbReference>
<dbReference type="EMBL" id="JACHMY010000001">
    <property type="protein sequence ID" value="MBB5839730.1"/>
    <property type="molecule type" value="Genomic_DNA"/>
</dbReference>
<evidence type="ECO:0000313" key="10">
    <source>
        <dbReference type="Proteomes" id="UP000549971"/>
    </source>
</evidence>
<name>A0A7W9MXU6_9ACTN</name>
<feature type="binding site" evidence="5">
    <location>
        <position position="40"/>
    </location>
    <ligand>
        <name>ATP</name>
        <dbReference type="ChEBI" id="CHEBI:30616"/>
    </ligand>
</feature>
<dbReference type="SMART" id="SM00220">
    <property type="entry name" value="S_TKc"/>
    <property type="match status" value="1"/>
</dbReference>
<dbReference type="InterPro" id="IPR000719">
    <property type="entry name" value="Prot_kinase_dom"/>
</dbReference>
<reference evidence="9 10" key="1">
    <citation type="submission" date="2020-08" db="EMBL/GenBank/DDBJ databases">
        <title>Sequencing the genomes of 1000 actinobacteria strains.</title>
        <authorList>
            <person name="Klenk H.-P."/>
        </authorList>
    </citation>
    <scope>NUCLEOTIDE SEQUENCE [LARGE SCALE GENOMIC DNA]</scope>
    <source>
        <strain evidence="9 10">DSM 28967</strain>
    </source>
</reference>
<keyword evidence="7" id="KW-0812">Transmembrane</keyword>
<keyword evidence="3 9" id="KW-0418">Kinase</keyword>
<evidence type="ECO:0000256" key="5">
    <source>
        <dbReference type="PROSITE-ProRule" id="PRU10141"/>
    </source>
</evidence>
<dbReference type="PANTHER" id="PTHR43289:SF34">
    <property type="entry name" value="SERINE_THREONINE-PROTEIN KINASE YBDM-RELATED"/>
    <property type="match status" value="1"/>
</dbReference>
<dbReference type="SUPFAM" id="SSF56112">
    <property type="entry name" value="Protein kinase-like (PK-like)"/>
    <property type="match status" value="1"/>
</dbReference>
<evidence type="ECO:0000256" key="4">
    <source>
        <dbReference type="ARBA" id="ARBA00022840"/>
    </source>
</evidence>
<dbReference type="InterPro" id="IPR017441">
    <property type="entry name" value="Protein_kinase_ATP_BS"/>
</dbReference>
<dbReference type="CDD" id="cd14014">
    <property type="entry name" value="STKc_PknB_like"/>
    <property type="match status" value="1"/>
</dbReference>
<evidence type="ECO:0000256" key="3">
    <source>
        <dbReference type="ARBA" id="ARBA00022777"/>
    </source>
</evidence>
<protein>
    <submittedName>
        <fullName evidence="9">Serine/threonine protein kinase</fullName>
    </submittedName>
</protein>
<accession>A0A7W9MXU6</accession>
<dbReference type="Gene3D" id="1.10.510.10">
    <property type="entry name" value="Transferase(Phosphotransferase) domain 1"/>
    <property type="match status" value="1"/>
</dbReference>
<keyword evidence="7" id="KW-1133">Transmembrane helix</keyword>
<keyword evidence="1" id="KW-0808">Transferase</keyword>
<keyword evidence="7" id="KW-0472">Membrane</keyword>
<evidence type="ECO:0000256" key="6">
    <source>
        <dbReference type="SAM" id="MobiDB-lite"/>
    </source>
</evidence>
<feature type="region of interest" description="Disordered" evidence="6">
    <location>
        <begin position="272"/>
        <end position="298"/>
    </location>
</feature>
<organism evidence="9 10">
    <name type="scientific">Kribbella italica</name>
    <dbReference type="NCBI Taxonomy" id="1540520"/>
    <lineage>
        <taxon>Bacteria</taxon>
        <taxon>Bacillati</taxon>
        <taxon>Actinomycetota</taxon>
        <taxon>Actinomycetes</taxon>
        <taxon>Propionibacteriales</taxon>
        <taxon>Kribbellaceae</taxon>
        <taxon>Kribbella</taxon>
    </lineage>
</organism>
<keyword evidence="10" id="KW-1185">Reference proteome</keyword>